<name>A0A0D8XB38_DICVI</name>
<dbReference type="InterPro" id="IPR036734">
    <property type="entry name" value="Neur_chan_lig-bd_sf"/>
</dbReference>
<reference evidence="2 3" key="1">
    <citation type="submission" date="2013-11" db="EMBL/GenBank/DDBJ databases">
        <title>Draft genome of the bovine lungworm Dictyocaulus viviparus.</title>
        <authorList>
            <person name="Mitreva M."/>
        </authorList>
    </citation>
    <scope>NUCLEOTIDE SEQUENCE [LARGE SCALE GENOMIC DNA]</scope>
    <source>
        <strain evidence="2 3">HannoverDv2000</strain>
    </source>
</reference>
<dbReference type="AlphaFoldDB" id="A0A0D8XB38"/>
<dbReference type="InterPro" id="IPR006202">
    <property type="entry name" value="Neur_chan_lig-bd"/>
</dbReference>
<dbReference type="GO" id="GO:0005230">
    <property type="term" value="F:extracellular ligand-gated monoatomic ion channel activity"/>
    <property type="evidence" value="ECO:0007669"/>
    <property type="project" value="InterPro"/>
</dbReference>
<proteinExistence type="predicted"/>
<evidence type="ECO:0000313" key="2">
    <source>
        <dbReference type="EMBL" id="KJH41793.1"/>
    </source>
</evidence>
<dbReference type="Pfam" id="PF02931">
    <property type="entry name" value="Neur_chan_LBD"/>
    <property type="match status" value="2"/>
</dbReference>
<dbReference type="GO" id="GO:0016020">
    <property type="term" value="C:membrane"/>
    <property type="evidence" value="ECO:0007669"/>
    <property type="project" value="InterPro"/>
</dbReference>
<reference evidence="3" key="2">
    <citation type="journal article" date="2016" name="Sci. Rep.">
        <title>Dictyocaulus viviparus genome, variome and transcriptome elucidate lungworm biology and support future intervention.</title>
        <authorList>
            <person name="McNulty S.N."/>
            <person name="Strube C."/>
            <person name="Rosa B.A."/>
            <person name="Martin J.C."/>
            <person name="Tyagi R."/>
            <person name="Choi Y.J."/>
            <person name="Wang Q."/>
            <person name="Hallsworth Pepin K."/>
            <person name="Zhang X."/>
            <person name="Ozersky P."/>
            <person name="Wilson R.K."/>
            <person name="Sternberg P.W."/>
            <person name="Gasser R.B."/>
            <person name="Mitreva M."/>
        </authorList>
    </citation>
    <scope>NUCLEOTIDE SEQUENCE [LARGE SCALE GENOMIC DNA]</scope>
    <source>
        <strain evidence="3">HannoverDv2000</strain>
    </source>
</reference>
<protein>
    <submittedName>
        <fullName evidence="2">Neurotransmitter-gated ion-channel ligand binding domain protein</fullName>
    </submittedName>
</protein>
<dbReference type="STRING" id="29172.A0A0D8XB38"/>
<organism evidence="2 3">
    <name type="scientific">Dictyocaulus viviparus</name>
    <name type="common">Bovine lungworm</name>
    <dbReference type="NCBI Taxonomy" id="29172"/>
    <lineage>
        <taxon>Eukaryota</taxon>
        <taxon>Metazoa</taxon>
        <taxon>Ecdysozoa</taxon>
        <taxon>Nematoda</taxon>
        <taxon>Chromadorea</taxon>
        <taxon>Rhabditida</taxon>
        <taxon>Rhabditina</taxon>
        <taxon>Rhabditomorpha</taxon>
        <taxon>Strongyloidea</taxon>
        <taxon>Metastrongylidae</taxon>
        <taxon>Dictyocaulus</taxon>
    </lineage>
</organism>
<dbReference type="InterPro" id="IPR006201">
    <property type="entry name" value="Neur_channel"/>
</dbReference>
<dbReference type="GO" id="GO:0004888">
    <property type="term" value="F:transmembrane signaling receptor activity"/>
    <property type="evidence" value="ECO:0007669"/>
    <property type="project" value="InterPro"/>
</dbReference>
<dbReference type="SUPFAM" id="SSF63712">
    <property type="entry name" value="Nicotinic receptor ligand binding domain-like"/>
    <property type="match status" value="1"/>
</dbReference>
<dbReference type="PANTHER" id="PTHR18945">
    <property type="entry name" value="NEUROTRANSMITTER GATED ION CHANNEL"/>
    <property type="match status" value="1"/>
</dbReference>
<gene>
    <name evidence="2" type="ORF">DICVIV_12228</name>
</gene>
<feature type="domain" description="Neurotransmitter-gated ion-channel ligand-binding" evidence="1">
    <location>
        <begin position="111"/>
        <end position="160"/>
    </location>
</feature>
<accession>A0A0D8XB38</accession>
<evidence type="ECO:0000313" key="3">
    <source>
        <dbReference type="Proteomes" id="UP000053766"/>
    </source>
</evidence>
<dbReference type="Gene3D" id="2.70.170.10">
    <property type="entry name" value="Neurotransmitter-gated ion-channel ligand-binding domain"/>
    <property type="match status" value="2"/>
</dbReference>
<dbReference type="EMBL" id="KN716760">
    <property type="protein sequence ID" value="KJH41793.1"/>
    <property type="molecule type" value="Genomic_DNA"/>
</dbReference>
<keyword evidence="3" id="KW-1185">Reference proteome</keyword>
<feature type="domain" description="Neurotransmitter-gated ion-channel ligand-binding" evidence="1">
    <location>
        <begin position="3"/>
        <end position="110"/>
    </location>
</feature>
<sequence length="166" mass="19379">MITNFILSRYNKGLIPKRLQNESIKVSFSMELYQIIQVNEPQQYLMLNAWIVERWTDNLLGWDPIDFSNVTEIMIPYDHIWIPDTTLYNSLIMDDKNTRRLLNAKLTTRGFFPFDVQTCKLTFGSWTFDNTLIDYFPFNASQAIGTANCIDNEGWNVLKTSGISFI</sequence>
<dbReference type="OrthoDB" id="6097796at2759"/>
<dbReference type="Proteomes" id="UP000053766">
    <property type="component" value="Unassembled WGS sequence"/>
</dbReference>
<evidence type="ECO:0000259" key="1">
    <source>
        <dbReference type="Pfam" id="PF02931"/>
    </source>
</evidence>